<gene>
    <name evidence="1" type="ORF">IM811_011538</name>
</gene>
<evidence type="ECO:0000313" key="2">
    <source>
        <dbReference type="Proteomes" id="UP000616885"/>
    </source>
</evidence>
<proteinExistence type="predicted"/>
<accession>A0A8H7NHN6</accession>
<dbReference type="EMBL" id="JADCTT010000003">
    <property type="protein sequence ID" value="KAF9756097.1"/>
    <property type="molecule type" value="Genomic_DNA"/>
</dbReference>
<evidence type="ECO:0000313" key="1">
    <source>
        <dbReference type="EMBL" id="KAF9756097.1"/>
    </source>
</evidence>
<sequence>MLIDAAPDKFDNWKSNKWGTAALEISRPYGPVHAKRCIGIWNDTKLYIEVWPIRTGLDGKISYIVEASFKTASREVAMAERGKLAAYLEEKGWLLARDSLKTQLIMENY</sequence>
<dbReference type="AlphaFoldDB" id="A0A8H7NHN6"/>
<organism evidence="1 2">
    <name type="scientific">Bionectria ochroleuca</name>
    <name type="common">Gliocladium roseum</name>
    <dbReference type="NCBI Taxonomy" id="29856"/>
    <lineage>
        <taxon>Eukaryota</taxon>
        <taxon>Fungi</taxon>
        <taxon>Dikarya</taxon>
        <taxon>Ascomycota</taxon>
        <taxon>Pezizomycotina</taxon>
        <taxon>Sordariomycetes</taxon>
        <taxon>Hypocreomycetidae</taxon>
        <taxon>Hypocreales</taxon>
        <taxon>Bionectriaceae</taxon>
        <taxon>Clonostachys</taxon>
    </lineage>
</organism>
<dbReference type="Proteomes" id="UP000616885">
    <property type="component" value="Unassembled WGS sequence"/>
</dbReference>
<comment type="caution">
    <text evidence="1">The sequence shown here is derived from an EMBL/GenBank/DDBJ whole genome shotgun (WGS) entry which is preliminary data.</text>
</comment>
<protein>
    <submittedName>
        <fullName evidence="1">Uncharacterized protein</fullName>
    </submittedName>
</protein>
<name>A0A8H7NHN6_BIOOC</name>
<reference evidence="1" key="1">
    <citation type="submission" date="2020-10" db="EMBL/GenBank/DDBJ databases">
        <title>High-Quality Genome Resource of Clonostachys rosea strain S41 by Oxford Nanopore Long-Read Sequencing.</title>
        <authorList>
            <person name="Wang H."/>
        </authorList>
    </citation>
    <scope>NUCLEOTIDE SEQUENCE</scope>
    <source>
        <strain evidence="1">S41</strain>
    </source>
</reference>